<evidence type="ECO:0000256" key="7">
    <source>
        <dbReference type="RuleBase" id="RU003968"/>
    </source>
</evidence>
<dbReference type="PANTHER" id="PTHR11552:SF201">
    <property type="entry name" value="GLUCOSE-METHANOL-CHOLINE OXIDOREDUCTASE N-TERMINAL DOMAIN-CONTAINING PROTEIN"/>
    <property type="match status" value="1"/>
</dbReference>
<comment type="cofactor">
    <cofactor evidence="1">
        <name>FAD</name>
        <dbReference type="ChEBI" id="CHEBI:57692"/>
    </cofactor>
</comment>
<evidence type="ECO:0000256" key="8">
    <source>
        <dbReference type="SAM" id="MobiDB-lite"/>
    </source>
</evidence>
<dbReference type="Proteomes" id="UP000279236">
    <property type="component" value="Unassembled WGS sequence"/>
</dbReference>
<keyword evidence="6" id="KW-0560">Oxidoreductase</keyword>
<dbReference type="GO" id="GO:0050660">
    <property type="term" value="F:flavin adenine dinucleotide binding"/>
    <property type="evidence" value="ECO:0007669"/>
    <property type="project" value="InterPro"/>
</dbReference>
<keyword evidence="3 7" id="KW-0285">Flavoprotein</keyword>
<dbReference type="PROSITE" id="PS50231">
    <property type="entry name" value="RICIN_B_LECTIN"/>
    <property type="match status" value="1"/>
</dbReference>
<sequence length="771" mass="82091">MLVGLLTLVTVPLALGAPAGRYRRQATTKTVSDASSLNGQTFDYVIAGGGLGGVVLASRLSEDSKVLLIEVGESQENNDIITDAANYQKAFDQPELDWAYKTVEQSVGGQKSIRAGKGLGGSTLINGMAWSKPHDFQLDALESVGNQGLNWATLEPYMLGVETFTPPSSQQVDAGFTYSQPCHGYNGPVAVVYESLVPTDLEHNLNATTRNFGMPYPSDLSCGNPAGISPMAHTKYASGGRDIRSDAYRAFLYEKNLPNLTILVKSKVGKVNLASGAAGSTPRATGVEFQSVGGSDTYTVSASREVIVATGAIRTPVLLQHSGIGPKAVLAAANVDLRVDLPVGQNLIDQTTSTTSFRITGAQAGGQSVLFPRFEDIFQGDNVATATNMLQNNIDQYVQDAIDNGAASSADGLRTVLELQRDWILNKGASVSENYDYSGSDSIGFDSWFLLPFGRGSVQISDSNAYGDDNFKIDPRFFTNEFDTLATGATVWFTHRLTSGSPLNTQIRGQNSGPPNANDDLSTWSDWAKSDYRSNWHPIGTVPMMSKELGGCVDSNHRVYGVDGLRVVDGSNLPFQVSSHLMSVLYGLAERAAEVIKADSSNPTDPTTTVPTAPTNTVTDDVPTPTGTSDPVVTTTPPSSSGVSLHPNGNTGKCLTVKGGVLGNDTPVELNDCNGQAGQKWDFSDGLTSVKVAGTNYCLDTGDGVYDGARAKIYTCYAGHPNQSWIRSNNKLTLQGKNFCLDDTDGSTNSGTVMQYWTCFSGSWQQTWTAS</sequence>
<organism evidence="12 13">
    <name type="scientific">Apiotrichum porosum</name>
    <dbReference type="NCBI Taxonomy" id="105984"/>
    <lineage>
        <taxon>Eukaryota</taxon>
        <taxon>Fungi</taxon>
        <taxon>Dikarya</taxon>
        <taxon>Basidiomycota</taxon>
        <taxon>Agaricomycotina</taxon>
        <taxon>Tremellomycetes</taxon>
        <taxon>Trichosporonales</taxon>
        <taxon>Trichosporonaceae</taxon>
        <taxon>Apiotrichum</taxon>
    </lineage>
</organism>
<dbReference type="Gene3D" id="2.80.10.50">
    <property type="match status" value="2"/>
</dbReference>
<dbReference type="Gene3D" id="3.50.50.60">
    <property type="entry name" value="FAD/NAD(P)-binding domain"/>
    <property type="match status" value="1"/>
</dbReference>
<evidence type="ECO:0000256" key="6">
    <source>
        <dbReference type="ARBA" id="ARBA00023002"/>
    </source>
</evidence>
<dbReference type="OrthoDB" id="269227at2759"/>
<dbReference type="InterPro" id="IPR027424">
    <property type="entry name" value="Glucose_Oxidase_domain_2"/>
</dbReference>
<proteinExistence type="inferred from homology"/>
<dbReference type="Gene3D" id="4.10.450.10">
    <property type="entry name" value="Glucose Oxidase, domain 2"/>
    <property type="match status" value="1"/>
</dbReference>
<feature type="region of interest" description="Disordered" evidence="8">
    <location>
        <begin position="598"/>
        <end position="648"/>
    </location>
</feature>
<dbReference type="GeneID" id="39593522"/>
<dbReference type="PROSITE" id="PS00624">
    <property type="entry name" value="GMC_OXRED_2"/>
    <property type="match status" value="1"/>
</dbReference>
<dbReference type="Pfam" id="PF05199">
    <property type="entry name" value="GMC_oxred_C"/>
    <property type="match status" value="1"/>
</dbReference>
<evidence type="ECO:0000256" key="2">
    <source>
        <dbReference type="ARBA" id="ARBA00010790"/>
    </source>
</evidence>
<dbReference type="InterPro" id="IPR036188">
    <property type="entry name" value="FAD/NAD-bd_sf"/>
</dbReference>
<dbReference type="Pfam" id="PF00732">
    <property type="entry name" value="GMC_oxred_N"/>
    <property type="match status" value="1"/>
</dbReference>
<dbReference type="RefSeq" id="XP_028475349.1">
    <property type="nucleotide sequence ID" value="XM_028624277.1"/>
</dbReference>
<feature type="domain" description="Glucose-methanol-choline oxidoreductase N-terminal" evidence="11">
    <location>
        <begin position="311"/>
        <end position="325"/>
    </location>
</feature>
<dbReference type="Gene3D" id="3.30.560.10">
    <property type="entry name" value="Glucose Oxidase, domain 3"/>
    <property type="match status" value="1"/>
</dbReference>
<evidence type="ECO:0000313" key="12">
    <source>
        <dbReference type="EMBL" id="RSH80402.1"/>
    </source>
</evidence>
<comment type="caution">
    <text evidence="12">The sequence shown here is derived from an EMBL/GenBank/DDBJ whole genome shotgun (WGS) entry which is preliminary data.</text>
</comment>
<evidence type="ECO:0000256" key="1">
    <source>
        <dbReference type="ARBA" id="ARBA00001974"/>
    </source>
</evidence>
<reference evidence="12 13" key="1">
    <citation type="submission" date="2018-11" db="EMBL/GenBank/DDBJ databases">
        <title>Genome sequence of Apiotrichum porosum DSM 27194.</title>
        <authorList>
            <person name="Aliyu H."/>
            <person name="Gorte O."/>
            <person name="Ochsenreither K."/>
        </authorList>
    </citation>
    <scope>NUCLEOTIDE SEQUENCE [LARGE SCALE GENOMIC DNA]</scope>
    <source>
        <strain evidence="12 13">DSM 27194</strain>
    </source>
</reference>
<accession>A0A427XNQ4</accession>
<evidence type="ECO:0000256" key="5">
    <source>
        <dbReference type="ARBA" id="ARBA00022827"/>
    </source>
</evidence>
<dbReference type="GO" id="GO:0016614">
    <property type="term" value="F:oxidoreductase activity, acting on CH-OH group of donors"/>
    <property type="evidence" value="ECO:0007669"/>
    <property type="project" value="InterPro"/>
</dbReference>
<dbReference type="CDD" id="cd00161">
    <property type="entry name" value="beta-trefoil_Ricin-like"/>
    <property type="match status" value="1"/>
</dbReference>
<keyword evidence="5 7" id="KW-0274">FAD</keyword>
<feature type="domain" description="Glucose-methanol-choline oxidoreductase N-terminal" evidence="10">
    <location>
        <begin position="116"/>
        <end position="139"/>
    </location>
</feature>
<feature type="compositionally biased region" description="Low complexity" evidence="8">
    <location>
        <begin position="598"/>
        <end position="644"/>
    </location>
</feature>
<keyword evidence="4 9" id="KW-0732">Signal</keyword>
<dbReference type="SUPFAM" id="SSF54373">
    <property type="entry name" value="FAD-linked reductases, C-terminal domain"/>
    <property type="match status" value="1"/>
</dbReference>
<dbReference type="SUPFAM" id="SSF51905">
    <property type="entry name" value="FAD/NAD(P)-binding domain"/>
    <property type="match status" value="1"/>
</dbReference>
<dbReference type="InterPro" id="IPR007867">
    <property type="entry name" value="GMC_OxRtase_C"/>
</dbReference>
<gene>
    <name evidence="12" type="ORF">EHS24_008979</name>
</gene>
<dbReference type="SMART" id="SM00458">
    <property type="entry name" value="RICIN"/>
    <property type="match status" value="1"/>
</dbReference>
<evidence type="ECO:0000256" key="9">
    <source>
        <dbReference type="SAM" id="SignalP"/>
    </source>
</evidence>
<dbReference type="SUPFAM" id="SSF50370">
    <property type="entry name" value="Ricin B-like lectins"/>
    <property type="match status" value="1"/>
</dbReference>
<evidence type="ECO:0000259" key="10">
    <source>
        <dbReference type="PROSITE" id="PS00623"/>
    </source>
</evidence>
<dbReference type="InterPro" id="IPR012132">
    <property type="entry name" value="GMC_OxRdtase"/>
</dbReference>
<comment type="similarity">
    <text evidence="2 7">Belongs to the GMC oxidoreductase family.</text>
</comment>
<evidence type="ECO:0000313" key="13">
    <source>
        <dbReference type="Proteomes" id="UP000279236"/>
    </source>
</evidence>
<evidence type="ECO:0000256" key="4">
    <source>
        <dbReference type="ARBA" id="ARBA00022729"/>
    </source>
</evidence>
<dbReference type="PROSITE" id="PS00623">
    <property type="entry name" value="GMC_OXRED_1"/>
    <property type="match status" value="1"/>
</dbReference>
<dbReference type="PANTHER" id="PTHR11552">
    <property type="entry name" value="GLUCOSE-METHANOL-CHOLINE GMC OXIDOREDUCTASE"/>
    <property type="match status" value="1"/>
</dbReference>
<dbReference type="InterPro" id="IPR000172">
    <property type="entry name" value="GMC_OxRdtase_N"/>
</dbReference>
<protein>
    <recommendedName>
        <fullName evidence="10 11">Glucose-methanol-choline oxidoreductase N-terminal domain-containing protein</fullName>
    </recommendedName>
</protein>
<dbReference type="STRING" id="105984.A0A427XNQ4"/>
<dbReference type="AlphaFoldDB" id="A0A427XNQ4"/>
<evidence type="ECO:0000259" key="11">
    <source>
        <dbReference type="PROSITE" id="PS00624"/>
    </source>
</evidence>
<dbReference type="Pfam" id="PF00652">
    <property type="entry name" value="Ricin_B_lectin"/>
    <property type="match status" value="1"/>
</dbReference>
<feature type="chain" id="PRO_5018979276" description="Glucose-methanol-choline oxidoreductase N-terminal domain-containing protein" evidence="9">
    <location>
        <begin position="17"/>
        <end position="771"/>
    </location>
</feature>
<feature type="signal peptide" evidence="9">
    <location>
        <begin position="1"/>
        <end position="16"/>
    </location>
</feature>
<name>A0A427XNQ4_9TREE</name>
<evidence type="ECO:0000256" key="3">
    <source>
        <dbReference type="ARBA" id="ARBA00022630"/>
    </source>
</evidence>
<keyword evidence="13" id="KW-1185">Reference proteome</keyword>
<dbReference type="InterPro" id="IPR000772">
    <property type="entry name" value="Ricin_B_lectin"/>
</dbReference>
<dbReference type="InterPro" id="IPR035992">
    <property type="entry name" value="Ricin_B-like_lectins"/>
</dbReference>
<dbReference type="EMBL" id="RSCE01000008">
    <property type="protein sequence ID" value="RSH80402.1"/>
    <property type="molecule type" value="Genomic_DNA"/>
</dbReference>